<protein>
    <submittedName>
        <fullName evidence="1">Uncharacterized protein</fullName>
    </submittedName>
</protein>
<dbReference type="EMBL" id="VSSQ01084731">
    <property type="protein sequence ID" value="MPN32626.1"/>
    <property type="molecule type" value="Genomic_DNA"/>
</dbReference>
<name>A0A645H2C2_9ZZZZ</name>
<sequence>MTSQTGYNGEINIIDRNQNNPLTEKSMLNGISIAISEFCFDKLKQKYRTFKNKQKDSFLIKKQYKLPKEIVNSIKELKNQYNFPREEHVIENIINGHINNKNVTQKIAKLKPKEIDLEALNFIINENKQKIYDLKNERNNLEFKINKIINLLAISSLENEYLKDVLQDQDIFSEYSTPSNERIKSKILEINNLLKES</sequence>
<reference evidence="1" key="1">
    <citation type="submission" date="2019-08" db="EMBL/GenBank/DDBJ databases">
        <authorList>
            <person name="Kucharzyk K."/>
            <person name="Murdoch R.W."/>
            <person name="Higgins S."/>
            <person name="Loffler F."/>
        </authorList>
    </citation>
    <scope>NUCLEOTIDE SEQUENCE</scope>
</reference>
<accession>A0A645H2C2</accession>
<dbReference type="AlphaFoldDB" id="A0A645H2C2"/>
<evidence type="ECO:0000313" key="1">
    <source>
        <dbReference type="EMBL" id="MPN32626.1"/>
    </source>
</evidence>
<proteinExistence type="predicted"/>
<organism evidence="1">
    <name type="scientific">bioreactor metagenome</name>
    <dbReference type="NCBI Taxonomy" id="1076179"/>
    <lineage>
        <taxon>unclassified sequences</taxon>
        <taxon>metagenomes</taxon>
        <taxon>ecological metagenomes</taxon>
    </lineage>
</organism>
<gene>
    <name evidence="1" type="ORF">SDC9_180106</name>
</gene>
<comment type="caution">
    <text evidence="1">The sequence shown here is derived from an EMBL/GenBank/DDBJ whole genome shotgun (WGS) entry which is preliminary data.</text>
</comment>